<feature type="compositionally biased region" description="Polar residues" evidence="1">
    <location>
        <begin position="133"/>
        <end position="142"/>
    </location>
</feature>
<accession>A0A0N4XEJ7</accession>
<dbReference type="AlphaFoldDB" id="A0A0N4XEJ7"/>
<evidence type="ECO:0000313" key="3">
    <source>
        <dbReference type="Proteomes" id="UP000271162"/>
    </source>
</evidence>
<dbReference type="Proteomes" id="UP000271162">
    <property type="component" value="Unassembled WGS sequence"/>
</dbReference>
<evidence type="ECO:0000313" key="2">
    <source>
        <dbReference type="EMBL" id="VDL64083.1"/>
    </source>
</evidence>
<evidence type="ECO:0000313" key="4">
    <source>
        <dbReference type="WBParaSite" id="NBR_0000094901-mRNA-1"/>
    </source>
</evidence>
<organism evidence="4">
    <name type="scientific">Nippostrongylus brasiliensis</name>
    <name type="common">Rat hookworm</name>
    <dbReference type="NCBI Taxonomy" id="27835"/>
    <lineage>
        <taxon>Eukaryota</taxon>
        <taxon>Metazoa</taxon>
        <taxon>Ecdysozoa</taxon>
        <taxon>Nematoda</taxon>
        <taxon>Chromadorea</taxon>
        <taxon>Rhabditida</taxon>
        <taxon>Rhabditina</taxon>
        <taxon>Rhabditomorpha</taxon>
        <taxon>Strongyloidea</taxon>
        <taxon>Heligmosomidae</taxon>
        <taxon>Nippostrongylus</taxon>
    </lineage>
</organism>
<proteinExistence type="predicted"/>
<dbReference type="EMBL" id="UYSL01000588">
    <property type="protein sequence ID" value="VDL64083.1"/>
    <property type="molecule type" value="Genomic_DNA"/>
</dbReference>
<reference evidence="4" key="1">
    <citation type="submission" date="2017-02" db="UniProtKB">
        <authorList>
            <consortium name="WormBaseParasite"/>
        </authorList>
    </citation>
    <scope>IDENTIFICATION</scope>
</reference>
<keyword evidence="3" id="KW-1185">Reference proteome</keyword>
<sequence length="168" mass="18533">MAVQLNDSSDVLECCLHAKTDQYANLAVSKSQARGSSIQDEVIDRLARQLRVCYDFPLQPDPMINQYKLGSKKLKSLIKKEINGEKNEEDEEQNELKETRGLQKVRENSGICGSTGVVKDSSHSGGACCKLNESVSVSMTTTPKKKSKEDDSSTPEPSDSVKKVRLQP</sequence>
<feature type="region of interest" description="Disordered" evidence="1">
    <location>
        <begin position="82"/>
        <end position="168"/>
    </location>
</feature>
<dbReference type="WBParaSite" id="NBR_0000094901-mRNA-1">
    <property type="protein sequence ID" value="NBR_0000094901-mRNA-1"/>
    <property type="gene ID" value="NBR_0000094901"/>
</dbReference>
<feature type="compositionally biased region" description="Basic and acidic residues" evidence="1">
    <location>
        <begin position="94"/>
        <end position="107"/>
    </location>
</feature>
<protein>
    <submittedName>
        <fullName evidence="4">DEK_C domain-containing protein</fullName>
    </submittedName>
</protein>
<name>A0A0N4XEJ7_NIPBR</name>
<gene>
    <name evidence="2" type="ORF">NBR_LOCUS948</name>
</gene>
<evidence type="ECO:0000256" key="1">
    <source>
        <dbReference type="SAM" id="MobiDB-lite"/>
    </source>
</evidence>
<reference evidence="2 3" key="2">
    <citation type="submission" date="2018-11" db="EMBL/GenBank/DDBJ databases">
        <authorList>
            <consortium name="Pathogen Informatics"/>
        </authorList>
    </citation>
    <scope>NUCLEOTIDE SEQUENCE [LARGE SCALE GENOMIC DNA]</scope>
</reference>